<comment type="subcellular location">
    <subcellularLocation>
        <location evidence="1">Endomembrane system</location>
        <topology evidence="1">Single-pass type IV membrane protein</topology>
    </subcellularLocation>
</comment>
<evidence type="ECO:0000313" key="3">
    <source>
        <dbReference type="Proteomes" id="UP000694544"/>
    </source>
</evidence>
<evidence type="ECO:0000256" key="1">
    <source>
        <dbReference type="ARBA" id="ARBA00046280"/>
    </source>
</evidence>
<accession>A0A8C6MIE3</accession>
<keyword evidence="3" id="KW-1185">Reference proteome</keyword>
<proteinExistence type="predicted"/>
<reference evidence="2" key="2">
    <citation type="submission" date="2025-09" db="UniProtKB">
        <authorList>
            <consortium name="Ensembl"/>
        </authorList>
    </citation>
    <scope>IDENTIFICATION</scope>
</reference>
<dbReference type="Proteomes" id="UP000694544">
    <property type="component" value="Unplaced"/>
</dbReference>
<dbReference type="Gene3D" id="1.20.58.400">
    <property type="entry name" value="t-snare proteins"/>
    <property type="match status" value="1"/>
</dbReference>
<dbReference type="AlphaFoldDB" id="A0A8C6MIE3"/>
<reference evidence="2" key="1">
    <citation type="submission" date="2025-08" db="UniProtKB">
        <authorList>
            <consortium name="Ensembl"/>
        </authorList>
    </citation>
    <scope>IDENTIFICATION</scope>
</reference>
<dbReference type="GO" id="GO:0012505">
    <property type="term" value="C:endomembrane system"/>
    <property type="evidence" value="ECO:0007669"/>
    <property type="project" value="UniProtKB-SubCell"/>
</dbReference>
<dbReference type="InterPro" id="IPR038407">
    <property type="entry name" value="v-SNARE_N_sf"/>
</dbReference>
<dbReference type="Ensembl" id="ENSMMST00000033105.1">
    <property type="protein sequence ID" value="ENSMMSP00000030065.1"/>
    <property type="gene ID" value="ENSMMSG00000022474.1"/>
</dbReference>
<dbReference type="GeneTree" id="ENSGT00940000167225"/>
<name>A0A8C6MIE3_MOSMO</name>
<protein>
    <submittedName>
        <fullName evidence="2">Uncharacterized protein</fullName>
    </submittedName>
</protein>
<organism evidence="2 3">
    <name type="scientific">Moschus moschiferus</name>
    <name type="common">Siberian musk deer</name>
    <name type="synonym">Moschus sibiricus</name>
    <dbReference type="NCBI Taxonomy" id="68415"/>
    <lineage>
        <taxon>Eukaryota</taxon>
        <taxon>Metazoa</taxon>
        <taxon>Chordata</taxon>
        <taxon>Craniata</taxon>
        <taxon>Vertebrata</taxon>
        <taxon>Euteleostomi</taxon>
        <taxon>Mammalia</taxon>
        <taxon>Eutheria</taxon>
        <taxon>Laurasiatheria</taxon>
        <taxon>Artiodactyla</taxon>
        <taxon>Ruminantia</taxon>
        <taxon>Pecora</taxon>
        <taxon>Moschidae</taxon>
        <taxon>Moschus</taxon>
    </lineage>
</organism>
<sequence length="56" mass="6378">MATSAASSEHFEKLREIFRGRHEDRRGVPGRLLGMAGTEEKKLIRDLMKRTAIRPA</sequence>
<evidence type="ECO:0000313" key="2">
    <source>
        <dbReference type="Ensembl" id="ENSMMSP00000030065.1"/>
    </source>
</evidence>